<dbReference type="AlphaFoldDB" id="A0A0B1P774"/>
<dbReference type="InterPro" id="IPR050951">
    <property type="entry name" value="Retrovirus_Pol_polyprotein"/>
</dbReference>
<sequence>MRDITQALKVKSEPTLDEIEDKLPPEIKFWSKIFKEDQSSTLPPHRASDIKINLQKDDQRRDKQIPWGPLYNKGWIRASASPGGAPVLFVKKPGGGLRFCVDYLAFNAITGEGQYPLPLIKETLRSISKSTYITKVDVRATFHKLSVREGDEEKNAFLAFQRYVNETLVDYLDVYCTAYLDDIFIYTSESLKDHWQKIQTVFKRLNKAGLKLNPKKCEFAVKTTKYLGFVISLGKGIKVDPEKVEAIKSWVPPTSVKGVRSFIGFANFYRDFIPNFSQIAQPLLKLTKKDHAFIWLDEHQKSFESLKELFLSQPRS</sequence>
<dbReference type="Gene3D" id="3.30.70.270">
    <property type="match status" value="3"/>
</dbReference>
<dbReference type="SUPFAM" id="SSF56672">
    <property type="entry name" value="DNA/RNA polymerases"/>
    <property type="match status" value="1"/>
</dbReference>
<dbReference type="InterPro" id="IPR043128">
    <property type="entry name" value="Rev_trsase/Diguanyl_cyclase"/>
</dbReference>
<comment type="caution">
    <text evidence="2">The sequence shown here is derived from an EMBL/GenBank/DDBJ whole genome shotgun (WGS) entry which is preliminary data.</text>
</comment>
<reference evidence="2 3" key="1">
    <citation type="journal article" date="2014" name="BMC Genomics">
        <title>Adaptive genomic structural variation in the grape powdery mildew pathogen, Erysiphe necator.</title>
        <authorList>
            <person name="Jones L."/>
            <person name="Riaz S."/>
            <person name="Morales-Cruz A."/>
            <person name="Amrine K.C."/>
            <person name="McGuire B."/>
            <person name="Gubler W.D."/>
            <person name="Walker M.A."/>
            <person name="Cantu D."/>
        </authorList>
    </citation>
    <scope>NUCLEOTIDE SEQUENCE [LARGE SCALE GENOMIC DNA]</scope>
    <source>
        <strain evidence="3">c</strain>
    </source>
</reference>
<dbReference type="CDD" id="cd01647">
    <property type="entry name" value="RT_LTR"/>
    <property type="match status" value="1"/>
</dbReference>
<evidence type="ECO:0000313" key="2">
    <source>
        <dbReference type="EMBL" id="KHJ32524.1"/>
    </source>
</evidence>
<dbReference type="FunFam" id="3.30.70.270:FF:000063">
    <property type="entry name" value="Zinc knuckle domaincontaining protein"/>
    <property type="match status" value="1"/>
</dbReference>
<protein>
    <recommendedName>
        <fullName evidence="1">Reverse transcriptase domain-containing protein</fullName>
    </recommendedName>
</protein>
<dbReference type="HOGENOM" id="CLU_000384_33_7_1"/>
<organism evidence="2 3">
    <name type="scientific">Uncinula necator</name>
    <name type="common">Grape powdery mildew</name>
    <dbReference type="NCBI Taxonomy" id="52586"/>
    <lineage>
        <taxon>Eukaryota</taxon>
        <taxon>Fungi</taxon>
        <taxon>Dikarya</taxon>
        <taxon>Ascomycota</taxon>
        <taxon>Pezizomycotina</taxon>
        <taxon>Leotiomycetes</taxon>
        <taxon>Erysiphales</taxon>
        <taxon>Erysiphaceae</taxon>
        <taxon>Erysiphe</taxon>
    </lineage>
</organism>
<dbReference type="Proteomes" id="UP000030854">
    <property type="component" value="Unassembled WGS sequence"/>
</dbReference>
<dbReference type="FunFam" id="3.30.70.270:FF:000003">
    <property type="entry name" value="Transposon Ty3-G Gag-Pol polyprotein"/>
    <property type="match status" value="1"/>
</dbReference>
<dbReference type="Gene3D" id="3.10.10.10">
    <property type="entry name" value="HIV Type 1 Reverse Transcriptase, subunit A, domain 1"/>
    <property type="match status" value="1"/>
</dbReference>
<proteinExistence type="predicted"/>
<name>A0A0B1P774_UNCNE</name>
<dbReference type="Pfam" id="PF00078">
    <property type="entry name" value="RVT_1"/>
    <property type="match status" value="1"/>
</dbReference>
<evidence type="ECO:0000259" key="1">
    <source>
        <dbReference type="Pfam" id="PF00078"/>
    </source>
</evidence>
<dbReference type="PANTHER" id="PTHR37984:SF5">
    <property type="entry name" value="PROTEIN NYNRIN-LIKE"/>
    <property type="match status" value="1"/>
</dbReference>
<accession>A0A0B1P774</accession>
<evidence type="ECO:0000313" key="3">
    <source>
        <dbReference type="Proteomes" id="UP000030854"/>
    </source>
</evidence>
<dbReference type="PANTHER" id="PTHR37984">
    <property type="entry name" value="PROTEIN CBG26694"/>
    <property type="match status" value="1"/>
</dbReference>
<keyword evidence="3" id="KW-1185">Reference proteome</keyword>
<feature type="domain" description="Reverse transcriptase" evidence="1">
    <location>
        <begin position="155"/>
        <end position="231"/>
    </location>
</feature>
<dbReference type="InterPro" id="IPR000477">
    <property type="entry name" value="RT_dom"/>
</dbReference>
<dbReference type="STRING" id="52586.A0A0B1P774"/>
<dbReference type="EMBL" id="JNVN01002010">
    <property type="protein sequence ID" value="KHJ32524.1"/>
    <property type="molecule type" value="Genomic_DNA"/>
</dbReference>
<gene>
    <name evidence="2" type="ORF">EV44_g5488</name>
</gene>
<dbReference type="InterPro" id="IPR043502">
    <property type="entry name" value="DNA/RNA_pol_sf"/>
</dbReference>